<keyword evidence="4" id="KW-0812">Transmembrane</keyword>
<keyword evidence="1" id="KW-0902">Two-component regulatory system</keyword>
<dbReference type="Proteomes" id="UP000535589">
    <property type="component" value="Unassembled WGS sequence"/>
</dbReference>
<dbReference type="InterPro" id="IPR036641">
    <property type="entry name" value="HPT_dom_sf"/>
</dbReference>
<name>A0A7X8TTF7_9VIBR</name>
<reference evidence="6 7" key="1">
    <citation type="submission" date="2020-04" db="EMBL/GenBank/DDBJ databases">
        <title>Vibrio sp. SM6, a novel species isolated from seawater.</title>
        <authorList>
            <person name="Wang X."/>
        </authorList>
    </citation>
    <scope>NUCLEOTIDE SEQUENCE [LARGE SCALE GENOMIC DNA]</scope>
    <source>
        <strain evidence="6 7">SM6</strain>
    </source>
</reference>
<evidence type="ECO:0000256" key="2">
    <source>
        <dbReference type="PROSITE-ProRule" id="PRU00110"/>
    </source>
</evidence>
<dbReference type="SMART" id="SM00073">
    <property type="entry name" value="HPT"/>
    <property type="match status" value="1"/>
</dbReference>
<gene>
    <name evidence="6" type="ORF">HGP28_16680</name>
</gene>
<keyword evidence="4" id="KW-0472">Membrane</keyword>
<dbReference type="PROSITE" id="PS50894">
    <property type="entry name" value="HPT"/>
    <property type="match status" value="1"/>
</dbReference>
<keyword evidence="2" id="KW-0597">Phosphoprotein</keyword>
<dbReference type="EMBL" id="JABAIK010000022">
    <property type="protein sequence ID" value="NLS14504.1"/>
    <property type="molecule type" value="Genomic_DNA"/>
</dbReference>
<feature type="transmembrane region" description="Helical" evidence="4">
    <location>
        <begin position="12"/>
        <end position="35"/>
    </location>
</feature>
<feature type="region of interest" description="Disordered" evidence="3">
    <location>
        <begin position="258"/>
        <end position="304"/>
    </location>
</feature>
<dbReference type="GO" id="GO:0004672">
    <property type="term" value="F:protein kinase activity"/>
    <property type="evidence" value="ECO:0007669"/>
    <property type="project" value="UniProtKB-ARBA"/>
</dbReference>
<dbReference type="Gene3D" id="1.20.120.160">
    <property type="entry name" value="HPT domain"/>
    <property type="match status" value="1"/>
</dbReference>
<evidence type="ECO:0000259" key="5">
    <source>
        <dbReference type="PROSITE" id="PS50894"/>
    </source>
</evidence>
<evidence type="ECO:0000256" key="4">
    <source>
        <dbReference type="SAM" id="Phobius"/>
    </source>
</evidence>
<dbReference type="Pfam" id="PF01627">
    <property type="entry name" value="Hpt"/>
    <property type="match status" value="1"/>
</dbReference>
<comment type="caution">
    <text evidence="6">The sequence shown here is derived from an EMBL/GenBank/DDBJ whole genome shotgun (WGS) entry which is preliminary data.</text>
</comment>
<accession>A0A7X8TTF7</accession>
<feature type="transmembrane region" description="Helical" evidence="4">
    <location>
        <begin position="225"/>
        <end position="251"/>
    </location>
</feature>
<protein>
    <submittedName>
        <fullName evidence="6">Hpt domain-containing protein</fullName>
    </submittedName>
</protein>
<keyword evidence="7" id="KW-1185">Reference proteome</keyword>
<keyword evidence="4" id="KW-1133">Transmembrane helix</keyword>
<feature type="modified residue" description="Phosphohistidine" evidence="2">
    <location>
        <position position="409"/>
    </location>
</feature>
<feature type="domain" description="HPt" evidence="5">
    <location>
        <begin position="371"/>
        <end position="469"/>
    </location>
</feature>
<evidence type="ECO:0000256" key="3">
    <source>
        <dbReference type="SAM" id="MobiDB-lite"/>
    </source>
</evidence>
<evidence type="ECO:0000313" key="6">
    <source>
        <dbReference type="EMBL" id="NLS14504.1"/>
    </source>
</evidence>
<dbReference type="InterPro" id="IPR008207">
    <property type="entry name" value="Sig_transdc_His_kin_Hpt_dom"/>
</dbReference>
<dbReference type="AlphaFoldDB" id="A0A7X8TTF7"/>
<dbReference type="SUPFAM" id="SSF47226">
    <property type="entry name" value="Histidine-containing phosphotransfer domain, HPT domain"/>
    <property type="match status" value="1"/>
</dbReference>
<organism evidence="6 7">
    <name type="scientific">Vibrio agarilyticus</name>
    <dbReference type="NCBI Taxonomy" id="2726741"/>
    <lineage>
        <taxon>Bacteria</taxon>
        <taxon>Pseudomonadati</taxon>
        <taxon>Pseudomonadota</taxon>
        <taxon>Gammaproteobacteria</taxon>
        <taxon>Vibrionales</taxon>
        <taxon>Vibrionaceae</taxon>
        <taxon>Vibrio</taxon>
    </lineage>
</organism>
<proteinExistence type="predicted"/>
<dbReference type="RefSeq" id="WP_168837598.1">
    <property type="nucleotide sequence ID" value="NZ_JABAIK010000022.1"/>
</dbReference>
<dbReference type="GO" id="GO:0000160">
    <property type="term" value="P:phosphorelay signal transduction system"/>
    <property type="evidence" value="ECO:0007669"/>
    <property type="project" value="UniProtKB-KW"/>
</dbReference>
<sequence length="474" mass="53265">MKQMWGWSKQRTVALILMLCGGIFAGVAMQAYHLFQRMELVHELTYQLNQIRSHFSGESIERLPEADAVALQIQLAQSLRWRLVASDANDWHPNVESVAGSSAQFLSQAEHRVFAELSLIETATRLASLRQASEHNEILAHFYYQLTSQLLDGLLLPDLQQGSREASLESKLESGELKPLERGQAFRQWQQVRSVLAQYHQAMDQQSHLFNHQVWHDVAQYTQHYYFTLLALSLTSIMASALGVTLCAVVYRQRDKARRKHNQEMSDTTPDTQQKQVTSNEFRQVKTPSDFDIPADPPTKSTGAEASSDLAFLAQLPTASAKHSSISQDAPPRTLLNDAERYTGASSQTEMHEASQELIQLPQLLASMGENSGAVCDVLRLFVEEHQHDCAVIKKLALEDLVTAQRQIHSIKGVAGSLAAAPLQELTQRLERQIKSGNKPTEQQFHDLSYLLEQTLMQARVIVRHLQPEAAIET</sequence>
<feature type="compositionally biased region" description="Polar residues" evidence="3">
    <location>
        <begin position="265"/>
        <end position="282"/>
    </location>
</feature>
<evidence type="ECO:0000313" key="7">
    <source>
        <dbReference type="Proteomes" id="UP000535589"/>
    </source>
</evidence>
<evidence type="ECO:0000256" key="1">
    <source>
        <dbReference type="ARBA" id="ARBA00023012"/>
    </source>
</evidence>